<sequence length="108" mass="11409">MATKIEEGYRSGGGICRKRWRRISDFGGGGGSGEEGVGVGRGMTRRGGELPDQVILIEFEGIGMAWDGEDEGSGKASTLRSVEDRGSLTVDKGFKTNHGFAEVGEGKI</sequence>
<dbReference type="Proteomes" id="UP001180020">
    <property type="component" value="Unassembled WGS sequence"/>
</dbReference>
<evidence type="ECO:0000313" key="3">
    <source>
        <dbReference type="Proteomes" id="UP001180020"/>
    </source>
</evidence>
<reference evidence="2" key="2">
    <citation type="submission" date="2023-06" db="EMBL/GenBank/DDBJ databases">
        <authorList>
            <person name="Ma L."/>
            <person name="Liu K.-W."/>
            <person name="Li Z."/>
            <person name="Hsiao Y.-Y."/>
            <person name="Qi Y."/>
            <person name="Fu T."/>
            <person name="Tang G."/>
            <person name="Zhang D."/>
            <person name="Sun W.-H."/>
            <person name="Liu D.-K."/>
            <person name="Li Y."/>
            <person name="Chen G.-Z."/>
            <person name="Liu X.-D."/>
            <person name="Liao X.-Y."/>
            <person name="Jiang Y.-T."/>
            <person name="Yu X."/>
            <person name="Hao Y."/>
            <person name="Huang J."/>
            <person name="Zhao X.-W."/>
            <person name="Ke S."/>
            <person name="Chen Y.-Y."/>
            <person name="Wu W.-L."/>
            <person name="Hsu J.-L."/>
            <person name="Lin Y.-F."/>
            <person name="Huang M.-D."/>
            <person name="Li C.-Y."/>
            <person name="Huang L."/>
            <person name="Wang Z.-W."/>
            <person name="Zhao X."/>
            <person name="Zhong W.-Y."/>
            <person name="Peng D.-H."/>
            <person name="Ahmad S."/>
            <person name="Lan S."/>
            <person name="Zhang J.-S."/>
            <person name="Tsai W.-C."/>
            <person name="Van De Peer Y."/>
            <person name="Liu Z.-J."/>
        </authorList>
    </citation>
    <scope>NUCLEOTIDE SEQUENCE</scope>
    <source>
        <strain evidence="2">CP</strain>
        <tissue evidence="2">Leaves</tissue>
    </source>
</reference>
<evidence type="ECO:0000256" key="1">
    <source>
        <dbReference type="SAM" id="MobiDB-lite"/>
    </source>
</evidence>
<feature type="region of interest" description="Disordered" evidence="1">
    <location>
        <begin position="26"/>
        <end position="45"/>
    </location>
</feature>
<feature type="compositionally biased region" description="Gly residues" evidence="1">
    <location>
        <begin position="26"/>
        <end position="41"/>
    </location>
</feature>
<dbReference type="EMBL" id="JAUJYO010000007">
    <property type="protein sequence ID" value="KAK1312460.1"/>
    <property type="molecule type" value="Genomic_DNA"/>
</dbReference>
<protein>
    <submittedName>
        <fullName evidence="2">Uncharacterized protein</fullName>
    </submittedName>
</protein>
<evidence type="ECO:0000313" key="2">
    <source>
        <dbReference type="EMBL" id="KAK1312460.1"/>
    </source>
</evidence>
<organism evidence="2 3">
    <name type="scientific">Acorus calamus</name>
    <name type="common">Sweet flag</name>
    <dbReference type="NCBI Taxonomy" id="4465"/>
    <lineage>
        <taxon>Eukaryota</taxon>
        <taxon>Viridiplantae</taxon>
        <taxon>Streptophyta</taxon>
        <taxon>Embryophyta</taxon>
        <taxon>Tracheophyta</taxon>
        <taxon>Spermatophyta</taxon>
        <taxon>Magnoliopsida</taxon>
        <taxon>Liliopsida</taxon>
        <taxon>Acoraceae</taxon>
        <taxon>Acorus</taxon>
    </lineage>
</organism>
<keyword evidence="3" id="KW-1185">Reference proteome</keyword>
<accession>A0AAV9EG45</accession>
<dbReference type="AlphaFoldDB" id="A0AAV9EG45"/>
<gene>
    <name evidence="2" type="ORF">QJS10_CPA07g00563</name>
</gene>
<reference evidence="2" key="1">
    <citation type="journal article" date="2023" name="Nat. Commun.">
        <title>Diploid and tetraploid genomes of Acorus and the evolution of monocots.</title>
        <authorList>
            <person name="Ma L."/>
            <person name="Liu K.W."/>
            <person name="Li Z."/>
            <person name="Hsiao Y.Y."/>
            <person name="Qi Y."/>
            <person name="Fu T."/>
            <person name="Tang G.D."/>
            <person name="Zhang D."/>
            <person name="Sun W.H."/>
            <person name="Liu D.K."/>
            <person name="Li Y."/>
            <person name="Chen G.Z."/>
            <person name="Liu X.D."/>
            <person name="Liao X.Y."/>
            <person name="Jiang Y.T."/>
            <person name="Yu X."/>
            <person name="Hao Y."/>
            <person name="Huang J."/>
            <person name="Zhao X.W."/>
            <person name="Ke S."/>
            <person name="Chen Y.Y."/>
            <person name="Wu W.L."/>
            <person name="Hsu J.L."/>
            <person name="Lin Y.F."/>
            <person name="Huang M.D."/>
            <person name="Li C.Y."/>
            <person name="Huang L."/>
            <person name="Wang Z.W."/>
            <person name="Zhao X."/>
            <person name="Zhong W.Y."/>
            <person name="Peng D.H."/>
            <person name="Ahmad S."/>
            <person name="Lan S."/>
            <person name="Zhang J.S."/>
            <person name="Tsai W.C."/>
            <person name="Van de Peer Y."/>
            <person name="Liu Z.J."/>
        </authorList>
    </citation>
    <scope>NUCLEOTIDE SEQUENCE</scope>
    <source>
        <strain evidence="2">CP</strain>
    </source>
</reference>
<proteinExistence type="predicted"/>
<name>A0AAV9EG45_ACOCL</name>
<comment type="caution">
    <text evidence="2">The sequence shown here is derived from an EMBL/GenBank/DDBJ whole genome shotgun (WGS) entry which is preliminary data.</text>
</comment>